<dbReference type="Proteomes" id="UP000637267">
    <property type="component" value="Unassembled WGS sequence"/>
</dbReference>
<reference evidence="2" key="1">
    <citation type="journal article" date="2019" name="Int. J. Syst. Evol. Microbiol.">
        <title>The Global Catalogue of Microorganisms (GCM) 10K type strain sequencing project: providing services to taxonomists for standard genome sequencing and annotation.</title>
        <authorList>
            <consortium name="The Broad Institute Genomics Platform"/>
            <consortium name="The Broad Institute Genome Sequencing Center for Infectious Disease"/>
            <person name="Wu L."/>
            <person name="Ma J."/>
        </authorList>
    </citation>
    <scope>NUCLEOTIDE SEQUENCE [LARGE SCALE GENOMIC DNA]</scope>
    <source>
        <strain evidence="2">CGMCC 1.8859</strain>
    </source>
</reference>
<keyword evidence="2" id="KW-1185">Reference proteome</keyword>
<evidence type="ECO:0000313" key="2">
    <source>
        <dbReference type="Proteomes" id="UP000637267"/>
    </source>
</evidence>
<accession>A0ABQ2PC91</accession>
<organism evidence="1 2">
    <name type="scientific">Silvimonas iriomotensis</name>
    <dbReference type="NCBI Taxonomy" id="449662"/>
    <lineage>
        <taxon>Bacteria</taxon>
        <taxon>Pseudomonadati</taxon>
        <taxon>Pseudomonadota</taxon>
        <taxon>Betaproteobacteria</taxon>
        <taxon>Neisseriales</taxon>
        <taxon>Chitinibacteraceae</taxon>
        <taxon>Silvimonas</taxon>
    </lineage>
</organism>
<proteinExistence type="predicted"/>
<gene>
    <name evidence="1" type="ORF">GCM10010970_31430</name>
</gene>
<protein>
    <submittedName>
        <fullName evidence="1">Uncharacterized protein</fullName>
    </submittedName>
</protein>
<sequence length="75" mass="8348">MSIITSAVVAGSNGKANGSAWNDGCMAQLLLERNEKTVFSENYKRSEFNQNRNDFLAGIKLFDASLIWDFSDPDK</sequence>
<dbReference type="EMBL" id="BMLX01000004">
    <property type="protein sequence ID" value="GGP23143.1"/>
    <property type="molecule type" value="Genomic_DNA"/>
</dbReference>
<evidence type="ECO:0000313" key="1">
    <source>
        <dbReference type="EMBL" id="GGP23143.1"/>
    </source>
</evidence>
<comment type="caution">
    <text evidence="1">The sequence shown here is derived from an EMBL/GenBank/DDBJ whole genome shotgun (WGS) entry which is preliminary data.</text>
</comment>
<name>A0ABQ2PC91_9NEIS</name>